<dbReference type="Gene3D" id="1.20.1070.10">
    <property type="entry name" value="Rhodopsin 7-helix transmembrane proteins"/>
    <property type="match status" value="1"/>
</dbReference>
<evidence type="ECO:0000256" key="10">
    <source>
        <dbReference type="ARBA" id="ARBA00023170"/>
    </source>
</evidence>
<organism evidence="15 16">
    <name type="scientific">Dipodomys ordii</name>
    <name type="common">Ord's kangaroo rat</name>
    <dbReference type="NCBI Taxonomy" id="10020"/>
    <lineage>
        <taxon>Eukaryota</taxon>
        <taxon>Metazoa</taxon>
        <taxon>Chordata</taxon>
        <taxon>Craniata</taxon>
        <taxon>Vertebrata</taxon>
        <taxon>Euteleostomi</taxon>
        <taxon>Mammalia</taxon>
        <taxon>Eutheria</taxon>
        <taxon>Euarchontoglires</taxon>
        <taxon>Glires</taxon>
        <taxon>Rodentia</taxon>
        <taxon>Castorimorpha</taxon>
        <taxon>Heteromyidae</taxon>
        <taxon>Dipodomyinae</taxon>
        <taxon>Dipodomys</taxon>
    </lineage>
</organism>
<feature type="transmembrane region" description="Helical" evidence="13">
    <location>
        <begin position="237"/>
        <end position="259"/>
    </location>
</feature>
<comment type="function">
    <text evidence="1">Putative pheromone receptor.</text>
</comment>
<evidence type="ECO:0000256" key="7">
    <source>
        <dbReference type="ARBA" id="ARBA00022989"/>
    </source>
</evidence>
<keyword evidence="8 13" id="KW-0297">G-protein coupled receptor</keyword>
<evidence type="ECO:0000256" key="12">
    <source>
        <dbReference type="ARBA" id="ARBA00023224"/>
    </source>
</evidence>
<dbReference type="PRINTS" id="PR01534">
    <property type="entry name" value="VOMERONASL1R"/>
</dbReference>
<dbReference type="KEGG" id="dord:106000917"/>
<dbReference type="InParanoid" id="A0A1S3GS02"/>
<keyword evidence="6 13" id="KW-0812">Transmembrane</keyword>
<sequence length="302" mass="34666">MFSGASIWGLFLIAQLCVGVMGNSLLSMLYLYMFLFQRHLKKPIDAIFMHLTVVNILNLTFTMLPDIIACFRIQQFLDNVGCKVVVYLFRVTRGLAISTTSLLSAFQAITISSSHAQWVWLKSKSSVWIFPSFLSFWVINMVIYIPVITAMKAKSNFTLVGPAMYNAYCETRQIEDNRSWYFISILLFRDLVFVILLITTSLYMVSLLYRHHKTARHLHSPRLASQSAPENKATHNIFLLVSSFVFFYCSHNIANFYSFYTPVKIPTLDVIICILSSCYPTVCPFFLMKNNKVFPNVNSPSR</sequence>
<evidence type="ECO:0000259" key="14">
    <source>
        <dbReference type="PROSITE" id="PS50262"/>
    </source>
</evidence>
<dbReference type="GO" id="GO:0005886">
    <property type="term" value="C:plasma membrane"/>
    <property type="evidence" value="ECO:0007669"/>
    <property type="project" value="UniProtKB-SubCell"/>
</dbReference>
<dbReference type="PANTHER" id="PTHR24062">
    <property type="entry name" value="VOMERONASAL TYPE-1 RECEPTOR"/>
    <property type="match status" value="1"/>
</dbReference>
<dbReference type="GO" id="GO:0007606">
    <property type="term" value="P:sensory perception of chemical stimulus"/>
    <property type="evidence" value="ECO:0007669"/>
    <property type="project" value="UniProtKB-ARBA"/>
</dbReference>
<dbReference type="OrthoDB" id="9606139at2759"/>
<evidence type="ECO:0000256" key="6">
    <source>
        <dbReference type="ARBA" id="ARBA00022692"/>
    </source>
</evidence>
<dbReference type="RefSeq" id="XP_012891591.1">
    <property type="nucleotide sequence ID" value="XM_013036137.1"/>
</dbReference>
<protein>
    <recommendedName>
        <fullName evidence="13">Vomeronasal type-1 receptor</fullName>
    </recommendedName>
</protein>
<name>A0A1S3GS02_DIPOR</name>
<reference evidence="16" key="1">
    <citation type="submission" date="2025-08" db="UniProtKB">
        <authorList>
            <consortium name="RefSeq"/>
        </authorList>
    </citation>
    <scope>IDENTIFICATION</scope>
    <source>
        <tissue evidence="16">Kidney</tissue>
    </source>
</reference>
<comment type="similarity">
    <text evidence="3 13">Belongs to the G-protein coupled receptor 1 family.</text>
</comment>
<keyword evidence="10 13" id="KW-0675">Receptor</keyword>
<feature type="domain" description="G-protein coupled receptors family 1 profile" evidence="14">
    <location>
        <begin position="26"/>
        <end position="287"/>
    </location>
</feature>
<dbReference type="GeneID" id="106000917"/>
<evidence type="ECO:0000256" key="9">
    <source>
        <dbReference type="ARBA" id="ARBA00023136"/>
    </source>
</evidence>
<dbReference type="Pfam" id="PF03402">
    <property type="entry name" value="V1R"/>
    <property type="match status" value="1"/>
</dbReference>
<dbReference type="SUPFAM" id="SSF81321">
    <property type="entry name" value="Family A G protein-coupled receptor-like"/>
    <property type="match status" value="1"/>
</dbReference>
<keyword evidence="4 13" id="KW-1003">Cell membrane</keyword>
<evidence type="ECO:0000256" key="8">
    <source>
        <dbReference type="ARBA" id="ARBA00023040"/>
    </source>
</evidence>
<evidence type="ECO:0000256" key="4">
    <source>
        <dbReference type="ARBA" id="ARBA00022475"/>
    </source>
</evidence>
<dbReference type="FunFam" id="1.20.1070.10:FF:000033">
    <property type="entry name" value="Vomeronasal type-1 receptor"/>
    <property type="match status" value="1"/>
</dbReference>
<dbReference type="GO" id="GO:0019236">
    <property type="term" value="P:response to pheromone"/>
    <property type="evidence" value="ECO:0007669"/>
    <property type="project" value="UniProtKB-KW"/>
</dbReference>
<dbReference type="Proteomes" id="UP000081671">
    <property type="component" value="Unplaced"/>
</dbReference>
<dbReference type="InterPro" id="IPR017452">
    <property type="entry name" value="GPCR_Rhodpsn_7TM"/>
</dbReference>
<evidence type="ECO:0000256" key="1">
    <source>
        <dbReference type="ARBA" id="ARBA00003878"/>
    </source>
</evidence>
<proteinExistence type="inferred from homology"/>
<feature type="transmembrane region" description="Helical" evidence="13">
    <location>
        <begin position="84"/>
        <end position="106"/>
    </location>
</feature>
<evidence type="ECO:0000256" key="2">
    <source>
        <dbReference type="ARBA" id="ARBA00004651"/>
    </source>
</evidence>
<evidence type="ECO:0000313" key="16">
    <source>
        <dbReference type="RefSeq" id="XP_012891591.1"/>
    </source>
</evidence>
<evidence type="ECO:0000313" key="15">
    <source>
        <dbReference type="Proteomes" id="UP000081671"/>
    </source>
</evidence>
<evidence type="ECO:0000256" key="11">
    <source>
        <dbReference type="ARBA" id="ARBA00023180"/>
    </source>
</evidence>
<feature type="transmembrane region" description="Helical" evidence="13">
    <location>
        <begin position="44"/>
        <end position="64"/>
    </location>
</feature>
<evidence type="ECO:0000256" key="3">
    <source>
        <dbReference type="ARBA" id="ARBA00010663"/>
    </source>
</evidence>
<keyword evidence="12 13" id="KW-0807">Transducer</keyword>
<dbReference type="InterPro" id="IPR004072">
    <property type="entry name" value="Vmron_rcpt_1"/>
</dbReference>
<dbReference type="PROSITE" id="PS50262">
    <property type="entry name" value="G_PROTEIN_RECEP_F1_2"/>
    <property type="match status" value="1"/>
</dbReference>
<feature type="transmembrane region" description="Helical" evidence="13">
    <location>
        <begin position="127"/>
        <end position="147"/>
    </location>
</feature>
<dbReference type="GO" id="GO:0016503">
    <property type="term" value="F:pheromone receptor activity"/>
    <property type="evidence" value="ECO:0007669"/>
    <property type="project" value="InterPro"/>
</dbReference>
<keyword evidence="7 13" id="KW-1133">Transmembrane helix</keyword>
<accession>A0A1S3GS02</accession>
<evidence type="ECO:0000256" key="5">
    <source>
        <dbReference type="ARBA" id="ARBA00022507"/>
    </source>
</evidence>
<keyword evidence="15" id="KW-1185">Reference proteome</keyword>
<dbReference type="FunCoup" id="A0A1S3GS02">
    <property type="interactions" value="186"/>
</dbReference>
<evidence type="ECO:0000256" key="13">
    <source>
        <dbReference type="RuleBase" id="RU364061"/>
    </source>
</evidence>
<keyword evidence="9 13" id="KW-0472">Membrane</keyword>
<keyword evidence="5 13" id="KW-0589">Pheromone response</keyword>
<comment type="subcellular location">
    <subcellularLocation>
        <location evidence="2 13">Cell membrane</location>
        <topology evidence="2 13">Multi-pass membrane protein</topology>
    </subcellularLocation>
</comment>
<dbReference type="AlphaFoldDB" id="A0A1S3GS02"/>
<keyword evidence="11" id="KW-0325">Glycoprotein</keyword>
<feature type="transmembrane region" description="Helical" evidence="13">
    <location>
        <begin position="6"/>
        <end position="32"/>
    </location>
</feature>
<feature type="transmembrane region" description="Helical" evidence="13">
    <location>
        <begin position="180"/>
        <end position="209"/>
    </location>
</feature>
<feature type="transmembrane region" description="Helical" evidence="13">
    <location>
        <begin position="265"/>
        <end position="287"/>
    </location>
</feature>
<gene>
    <name evidence="16" type="primary">LOC106000917</name>
</gene>